<reference evidence="6" key="1">
    <citation type="submission" date="2020-09" db="EMBL/GenBank/DDBJ databases">
        <title>Iningainema tapete sp. nov. (Scytonemataceae, Cyanobacteria) from greenhouses in central Florida (USA) produces two types of nodularin with biosynthetic potential for microcystin-LR and anabaenopeptins.</title>
        <authorList>
            <person name="Berthold D.E."/>
            <person name="Lefler F.W."/>
            <person name="Huang I.-S."/>
            <person name="Abdulla H."/>
            <person name="Zimba P.V."/>
            <person name="Laughinghouse H.D. IV."/>
        </authorList>
    </citation>
    <scope>NUCLEOTIDE SEQUENCE</scope>
    <source>
        <strain evidence="6">BLCCT55</strain>
    </source>
</reference>
<dbReference type="RefSeq" id="WP_190826256.1">
    <property type="nucleotide sequence ID" value="NZ_CAWPPI010000031.1"/>
</dbReference>
<evidence type="ECO:0000256" key="3">
    <source>
        <dbReference type="ARBA" id="ARBA00022729"/>
    </source>
</evidence>
<proteinExistence type="inferred from homology"/>
<evidence type="ECO:0000256" key="4">
    <source>
        <dbReference type="RuleBase" id="RU367119"/>
    </source>
</evidence>
<accession>A0A8J6XB99</accession>
<comment type="function">
    <text evidence="4">Involved in the system for phosphate transport across the cytoplasmic membrane.</text>
</comment>
<dbReference type="NCBIfam" id="TIGR02136">
    <property type="entry name" value="ptsS_2"/>
    <property type="match status" value="1"/>
</dbReference>
<evidence type="ECO:0000313" key="6">
    <source>
        <dbReference type="EMBL" id="MBD2771965.1"/>
    </source>
</evidence>
<evidence type="ECO:0000256" key="1">
    <source>
        <dbReference type="ARBA" id="ARBA00008725"/>
    </source>
</evidence>
<dbReference type="CDD" id="cd13654">
    <property type="entry name" value="PBP2_phosphate_like_2"/>
    <property type="match status" value="1"/>
</dbReference>
<dbReference type="FunFam" id="3.40.190.10:FF:000156">
    <property type="entry name" value="Phosphate ABC transporter, phosphate-binding protein"/>
    <property type="match status" value="1"/>
</dbReference>
<gene>
    <name evidence="6" type="ORF">ICL16_07620</name>
</gene>
<dbReference type="InterPro" id="IPR050811">
    <property type="entry name" value="Phosphate_ABC_transporter"/>
</dbReference>
<dbReference type="PANTHER" id="PTHR30570:SF1">
    <property type="entry name" value="PHOSPHATE-BINDING PROTEIN PSTS"/>
    <property type="match status" value="1"/>
</dbReference>
<organism evidence="6 7">
    <name type="scientific">Iningainema tapete BLCC-T55</name>
    <dbReference type="NCBI Taxonomy" id="2748662"/>
    <lineage>
        <taxon>Bacteria</taxon>
        <taxon>Bacillati</taxon>
        <taxon>Cyanobacteriota</taxon>
        <taxon>Cyanophyceae</taxon>
        <taxon>Nostocales</taxon>
        <taxon>Scytonemataceae</taxon>
        <taxon>Iningainema tapete</taxon>
    </lineage>
</organism>
<keyword evidence="4" id="KW-0592">Phosphate transport</keyword>
<dbReference type="EMBL" id="JACXAE010000031">
    <property type="protein sequence ID" value="MBD2771965.1"/>
    <property type="molecule type" value="Genomic_DNA"/>
</dbReference>
<feature type="domain" description="PBP" evidence="5">
    <location>
        <begin position="38"/>
        <end position="295"/>
    </location>
</feature>
<dbReference type="SUPFAM" id="SSF53850">
    <property type="entry name" value="Periplasmic binding protein-like II"/>
    <property type="match status" value="1"/>
</dbReference>
<dbReference type="InterPro" id="IPR011862">
    <property type="entry name" value="Phos-bd"/>
</dbReference>
<protein>
    <recommendedName>
        <fullName evidence="4">Phosphate-binding protein</fullName>
    </recommendedName>
</protein>
<name>A0A8J6XB99_9CYAN</name>
<evidence type="ECO:0000256" key="2">
    <source>
        <dbReference type="ARBA" id="ARBA00022448"/>
    </source>
</evidence>
<dbReference type="GO" id="GO:0042301">
    <property type="term" value="F:phosphate ion binding"/>
    <property type="evidence" value="ECO:0007669"/>
    <property type="project" value="UniProtKB-UniRule"/>
</dbReference>
<evidence type="ECO:0000313" key="7">
    <source>
        <dbReference type="Proteomes" id="UP000629098"/>
    </source>
</evidence>
<dbReference type="PANTHER" id="PTHR30570">
    <property type="entry name" value="PERIPLASMIC PHOSPHATE BINDING COMPONENT OF PHOSPHATE ABC TRANSPORTER"/>
    <property type="match status" value="1"/>
</dbReference>
<dbReference type="Proteomes" id="UP000629098">
    <property type="component" value="Unassembled WGS sequence"/>
</dbReference>
<dbReference type="AlphaFoldDB" id="A0A8J6XB99"/>
<keyword evidence="7" id="KW-1185">Reference proteome</keyword>
<sequence length="351" mass="38861">MNAIITISALTVGIVALTTNNTTISNSSTQAQQPQKVSQASTQKVATVKIDGSSTVYPITQAIAKDYQSNTKNSVQPTVTISGTSGGFEKFCTGKTDINNASRPISKEEMEVCKKNGVRYIEIPIAFDALTLVVNPQNNWAKDITLAELKKMWEPAAQGKITRWNQVRSSWVDRPLKLYGADQKSGTFDYFTEAVVGKAKESRTDYTASEDDEALVAGVTKDPNALGYFGYAYYEEHKGKLKALAVDSGKGPVLPSRETVEKSRYQPLSRPLFIYVNPWTAEYKQAVYQFVDYYLERAAKVSTTVGYVPLPAEAYRIGFVHLHKGKVGTVFDGKSQFDLTIGELLRKRKQF</sequence>
<dbReference type="GO" id="GO:0006817">
    <property type="term" value="P:phosphate ion transport"/>
    <property type="evidence" value="ECO:0007669"/>
    <property type="project" value="UniProtKB-UniRule"/>
</dbReference>
<evidence type="ECO:0000259" key="5">
    <source>
        <dbReference type="Pfam" id="PF12849"/>
    </source>
</evidence>
<keyword evidence="3" id="KW-0732">Signal</keyword>
<comment type="similarity">
    <text evidence="1 4">Belongs to the PstS family.</text>
</comment>
<dbReference type="Gene3D" id="3.40.190.10">
    <property type="entry name" value="Periplasmic binding protein-like II"/>
    <property type="match status" value="2"/>
</dbReference>
<keyword evidence="2 4" id="KW-0813">Transport</keyword>
<dbReference type="InterPro" id="IPR024370">
    <property type="entry name" value="PBP_domain"/>
</dbReference>
<dbReference type="Pfam" id="PF12849">
    <property type="entry name" value="PBP_like_2"/>
    <property type="match status" value="1"/>
</dbReference>
<comment type="caution">
    <text evidence="6">The sequence shown here is derived from an EMBL/GenBank/DDBJ whole genome shotgun (WGS) entry which is preliminary data.</text>
</comment>